<feature type="region of interest" description="Disordered" evidence="11">
    <location>
        <begin position="280"/>
        <end position="417"/>
    </location>
</feature>
<comment type="pathway">
    <text evidence="2">Protein modification; protein glycosylation.</text>
</comment>
<keyword evidence="15" id="KW-1185">Reference proteome</keyword>
<dbReference type="Proteomes" id="UP000198211">
    <property type="component" value="Unassembled WGS sequence"/>
</dbReference>
<dbReference type="GO" id="GO:0016020">
    <property type="term" value="C:membrane"/>
    <property type="evidence" value="ECO:0007669"/>
    <property type="project" value="UniProtKB-SubCell"/>
</dbReference>
<dbReference type="Pfam" id="PF13733">
    <property type="entry name" value="Glyco_transf_7N"/>
    <property type="match status" value="1"/>
</dbReference>
<feature type="compositionally biased region" description="Low complexity" evidence="11">
    <location>
        <begin position="350"/>
        <end position="362"/>
    </location>
</feature>
<evidence type="ECO:0000256" key="11">
    <source>
        <dbReference type="SAM" id="MobiDB-lite"/>
    </source>
</evidence>
<dbReference type="PRINTS" id="PR02050">
    <property type="entry name" value="B14GALTRFASE"/>
</dbReference>
<keyword evidence="10" id="KW-0325">Glycoprotein</keyword>
<dbReference type="Pfam" id="PF02709">
    <property type="entry name" value="Glyco_transf_7C"/>
    <property type="match status" value="1"/>
</dbReference>
<evidence type="ECO:0000256" key="3">
    <source>
        <dbReference type="ARBA" id="ARBA00005735"/>
    </source>
</evidence>
<evidence type="ECO:0000256" key="8">
    <source>
        <dbReference type="ARBA" id="ARBA00022989"/>
    </source>
</evidence>
<dbReference type="GO" id="GO:0008378">
    <property type="term" value="F:galactosyltransferase activity"/>
    <property type="evidence" value="ECO:0007669"/>
    <property type="project" value="TreeGrafter"/>
</dbReference>
<dbReference type="AlphaFoldDB" id="A0A225UV34"/>
<accession>A0A225UV34</accession>
<keyword evidence="4 14" id="KW-0328">Glycosyltransferase</keyword>
<feature type="domain" description="Galactosyltransferase N-terminal" evidence="13">
    <location>
        <begin position="4"/>
        <end position="69"/>
    </location>
</feature>
<evidence type="ECO:0000313" key="14">
    <source>
        <dbReference type="EMBL" id="OWY96757.1"/>
    </source>
</evidence>
<dbReference type="GO" id="GO:0005975">
    <property type="term" value="P:carbohydrate metabolic process"/>
    <property type="evidence" value="ECO:0007669"/>
    <property type="project" value="InterPro"/>
</dbReference>
<organism evidence="14 15">
    <name type="scientific">Phytophthora megakarya</name>
    <dbReference type="NCBI Taxonomy" id="4795"/>
    <lineage>
        <taxon>Eukaryota</taxon>
        <taxon>Sar</taxon>
        <taxon>Stramenopiles</taxon>
        <taxon>Oomycota</taxon>
        <taxon>Peronosporomycetes</taxon>
        <taxon>Peronosporales</taxon>
        <taxon>Peronosporaceae</taxon>
        <taxon>Phytophthora</taxon>
    </lineage>
</organism>
<feature type="non-terminal residue" evidence="14">
    <location>
        <position position="1"/>
    </location>
</feature>
<dbReference type="InterPro" id="IPR029044">
    <property type="entry name" value="Nucleotide-diphossugar_trans"/>
</dbReference>
<gene>
    <name evidence="14" type="ORF">PHMEG_00032896</name>
</gene>
<comment type="caution">
    <text evidence="14">The sequence shown here is derived from an EMBL/GenBank/DDBJ whole genome shotgun (WGS) entry which is preliminary data.</text>
</comment>
<dbReference type="Gene3D" id="3.90.550.10">
    <property type="entry name" value="Spore Coat Polysaccharide Biosynthesis Protein SpsA, Chain A"/>
    <property type="match status" value="1"/>
</dbReference>
<evidence type="ECO:0000259" key="13">
    <source>
        <dbReference type="Pfam" id="PF13733"/>
    </source>
</evidence>
<dbReference type="PANTHER" id="PTHR19300:SF57">
    <property type="entry name" value="BETA-1,4-N-ACETYLGALACTOSAMINYLTRANSFERASE"/>
    <property type="match status" value="1"/>
</dbReference>
<keyword evidence="8" id="KW-1133">Transmembrane helix</keyword>
<dbReference type="STRING" id="4795.A0A225UV34"/>
<sequence length="469" mass="53323">DEFVPYMTEFLQRHCDSKSASFHIFILEQSLDGRKFNRGKLLNAGFDMARNDYDLYIFHDVDLLPGDDLGEFYSTVPQLGPMHIARVWDRYSESSTYFGGIVAFTRQQFIKVNGFPNNFWGWGGEDNELYSRVVRKKLAIQTPSSGTIRDLEDLSLDEKLKVLRTSKWKCTVKHNLLKEHHRTWKKNGLKNLHYEYVDAESINKYCTKITVDLALTQGAKFSGAKFQKDKQQFKQHAKAPGTKNEKKTTEVDELDFFGFNAAPKPKEKASKPRKISVDMVPEWAGNEPTSKPRKVKGSKPRRKRKLSEGALEEQRLEDEARHQASQLLAPPKTKADKRKEKRTRRRSRTESMGSEAASQQSNDDADKASDSEEEDEAVSLFKSNGDDAGEGTSNKAAKKAKKEKMKTGKNSTAEQEGVQMLRRQLGIRVSGVSVPAPITSFADMRLDSSASAQQMKRLLLQNIERSEIW</sequence>
<dbReference type="InterPro" id="IPR027791">
    <property type="entry name" value="Galactosyl_T_C"/>
</dbReference>
<feature type="domain" description="Galactosyltransferase C-terminal" evidence="12">
    <location>
        <begin position="83"/>
        <end position="145"/>
    </location>
</feature>
<dbReference type="UniPathway" id="UPA00378"/>
<evidence type="ECO:0000256" key="2">
    <source>
        <dbReference type="ARBA" id="ARBA00004922"/>
    </source>
</evidence>
<name>A0A225UV34_9STRA</name>
<evidence type="ECO:0000256" key="10">
    <source>
        <dbReference type="ARBA" id="ARBA00023180"/>
    </source>
</evidence>
<keyword evidence="5 14" id="KW-0808">Transferase</keyword>
<evidence type="ECO:0000313" key="15">
    <source>
        <dbReference type="Proteomes" id="UP000198211"/>
    </source>
</evidence>
<dbReference type="EMBL" id="NBNE01011260">
    <property type="protein sequence ID" value="OWY96757.1"/>
    <property type="molecule type" value="Genomic_DNA"/>
</dbReference>
<evidence type="ECO:0000256" key="5">
    <source>
        <dbReference type="ARBA" id="ARBA00022679"/>
    </source>
</evidence>
<evidence type="ECO:0000259" key="12">
    <source>
        <dbReference type="Pfam" id="PF02709"/>
    </source>
</evidence>
<keyword evidence="9" id="KW-0472">Membrane</keyword>
<keyword evidence="7" id="KW-0735">Signal-anchor</keyword>
<feature type="compositionally biased region" description="Basic residues" evidence="11">
    <location>
        <begin position="291"/>
        <end position="305"/>
    </location>
</feature>
<reference evidence="15" key="1">
    <citation type="submission" date="2017-03" db="EMBL/GenBank/DDBJ databases">
        <title>Phytopthora megakarya and P. palmivora, two closely related causual agents of cacao black pod achieved similar genome size and gene model numbers by different mechanisms.</title>
        <authorList>
            <person name="Ali S."/>
            <person name="Shao J."/>
            <person name="Larry D.J."/>
            <person name="Kronmiller B."/>
            <person name="Shen D."/>
            <person name="Strem M.D."/>
            <person name="Melnick R.L."/>
            <person name="Guiltinan M.J."/>
            <person name="Tyler B.M."/>
            <person name="Meinhardt L.W."/>
            <person name="Bailey B.A."/>
        </authorList>
    </citation>
    <scope>NUCLEOTIDE SEQUENCE [LARGE SCALE GENOMIC DNA]</scope>
    <source>
        <strain evidence="15">zdho120</strain>
    </source>
</reference>
<keyword evidence="6" id="KW-0812">Transmembrane</keyword>
<evidence type="ECO:0000256" key="6">
    <source>
        <dbReference type="ARBA" id="ARBA00022692"/>
    </source>
</evidence>
<proteinExistence type="inferred from homology"/>
<feature type="compositionally biased region" description="Basic and acidic residues" evidence="11">
    <location>
        <begin position="312"/>
        <end position="322"/>
    </location>
</feature>
<evidence type="ECO:0000256" key="7">
    <source>
        <dbReference type="ARBA" id="ARBA00022968"/>
    </source>
</evidence>
<evidence type="ECO:0000256" key="1">
    <source>
        <dbReference type="ARBA" id="ARBA00004606"/>
    </source>
</evidence>
<dbReference type="InterPro" id="IPR027995">
    <property type="entry name" value="Galactosyl_T_N"/>
</dbReference>
<dbReference type="OrthoDB" id="10016069at2759"/>
<dbReference type="InterPro" id="IPR003859">
    <property type="entry name" value="Galactosyl_T"/>
</dbReference>
<comment type="subcellular location">
    <subcellularLocation>
        <location evidence="1">Membrane</location>
        <topology evidence="1">Single-pass type II membrane protein</topology>
    </subcellularLocation>
</comment>
<protein>
    <submittedName>
        <fullName evidence="14">Beta-1,4-galactosyltransferase</fullName>
    </submittedName>
</protein>
<evidence type="ECO:0000256" key="9">
    <source>
        <dbReference type="ARBA" id="ARBA00023136"/>
    </source>
</evidence>
<dbReference type="GO" id="GO:0005794">
    <property type="term" value="C:Golgi apparatus"/>
    <property type="evidence" value="ECO:0007669"/>
    <property type="project" value="TreeGrafter"/>
</dbReference>
<evidence type="ECO:0000256" key="4">
    <source>
        <dbReference type="ARBA" id="ARBA00022676"/>
    </source>
</evidence>
<comment type="similarity">
    <text evidence="3">Belongs to the glycosyltransferase 7 family.</text>
</comment>
<dbReference type="SUPFAM" id="SSF53448">
    <property type="entry name" value="Nucleotide-diphospho-sugar transferases"/>
    <property type="match status" value="1"/>
</dbReference>
<dbReference type="PANTHER" id="PTHR19300">
    <property type="entry name" value="BETA-1,4-GALACTOSYLTRANSFERASE"/>
    <property type="match status" value="1"/>
</dbReference>